<dbReference type="Proteomes" id="UP000320085">
    <property type="component" value="Unassembled WGS sequence"/>
</dbReference>
<comment type="caution">
    <text evidence="2">The sequence shown here is derived from an EMBL/GenBank/DDBJ whole genome shotgun (WGS) entry which is preliminary data.</text>
</comment>
<evidence type="ECO:0000313" key="3">
    <source>
        <dbReference type="Proteomes" id="UP000320085"/>
    </source>
</evidence>
<evidence type="ECO:0000313" key="2">
    <source>
        <dbReference type="EMBL" id="TQN47114.1"/>
    </source>
</evidence>
<accession>A0A543PSR1</accession>
<organism evidence="2 3">
    <name type="scientific">Humibacillus xanthopallidus</name>
    <dbReference type="NCBI Taxonomy" id="412689"/>
    <lineage>
        <taxon>Bacteria</taxon>
        <taxon>Bacillati</taxon>
        <taxon>Actinomycetota</taxon>
        <taxon>Actinomycetes</taxon>
        <taxon>Micrococcales</taxon>
        <taxon>Intrasporangiaceae</taxon>
        <taxon>Humibacillus</taxon>
    </lineage>
</organism>
<dbReference type="Pfam" id="PF13826">
    <property type="entry name" value="Monooxy_af470-like"/>
    <property type="match status" value="1"/>
</dbReference>
<dbReference type="AlphaFoldDB" id="A0A543PSR1"/>
<protein>
    <submittedName>
        <fullName evidence="2">Uncharacterized protein DUF4188</fullName>
    </submittedName>
</protein>
<sequence>MSAPIPSALPAPPTQSGTPSSAAAFQRQSHDHDGALAVFLIGMRVNQPWRPDLWAPVFGAMPRMLTELYAAKAAHARGEAADLGFLDGRTLIGAGGPTLVQYWRSAEDIYAYASDRAREHHPAMREFYARSRRASGAVGIWHETFAVPAGAHESLYLAMPPTGLGKAFGVTSDVRRRRHARLAAAG</sequence>
<dbReference type="RefSeq" id="WP_246069553.1">
    <property type="nucleotide sequence ID" value="NZ_BAAAQC010000005.1"/>
</dbReference>
<gene>
    <name evidence="2" type="ORF">FHX52_0207</name>
</gene>
<feature type="region of interest" description="Disordered" evidence="1">
    <location>
        <begin position="1"/>
        <end position="21"/>
    </location>
</feature>
<evidence type="ECO:0000256" key="1">
    <source>
        <dbReference type="SAM" id="MobiDB-lite"/>
    </source>
</evidence>
<dbReference type="InterPro" id="IPR025444">
    <property type="entry name" value="Monooxy_af470"/>
</dbReference>
<proteinExistence type="predicted"/>
<name>A0A543PSR1_9MICO</name>
<dbReference type="EMBL" id="VFQF01000001">
    <property type="protein sequence ID" value="TQN47114.1"/>
    <property type="molecule type" value="Genomic_DNA"/>
</dbReference>
<reference evidence="2 3" key="1">
    <citation type="submission" date="2019-06" db="EMBL/GenBank/DDBJ databases">
        <title>Sequencing the genomes of 1000 actinobacteria strains.</title>
        <authorList>
            <person name="Klenk H.-P."/>
        </authorList>
    </citation>
    <scope>NUCLEOTIDE SEQUENCE [LARGE SCALE GENOMIC DNA]</scope>
    <source>
        <strain evidence="2 3">DSM 21776</strain>
    </source>
</reference>